<evidence type="ECO:0000256" key="3">
    <source>
        <dbReference type="ARBA" id="ARBA00013253"/>
    </source>
</evidence>
<evidence type="ECO:0000313" key="14">
    <source>
        <dbReference type="EMBL" id="MEJ8568448.1"/>
    </source>
</evidence>
<evidence type="ECO:0000259" key="13">
    <source>
        <dbReference type="PROSITE" id="PS00794"/>
    </source>
</evidence>
<keyword evidence="9" id="KW-0289">Folate biosynthesis</keyword>
<name>A0AAW9RDY4_9GAMM</name>
<dbReference type="GO" id="GO:0046656">
    <property type="term" value="P:folic acid biosynthetic process"/>
    <property type="evidence" value="ECO:0007669"/>
    <property type="project" value="UniProtKB-KW"/>
</dbReference>
<dbReference type="CDD" id="cd00483">
    <property type="entry name" value="HPPK"/>
    <property type="match status" value="1"/>
</dbReference>
<proteinExistence type="inferred from homology"/>
<keyword evidence="5 14" id="KW-0808">Transferase</keyword>
<sequence length="159" mass="17365">MAVLVGLGSNVGAGPATLDAALDRLNNTASVRVLRVSSYYRSAPWGESHQPDFTNAVAELGCTVSPEGLLQILLNIETDLGRVRDGVRWGPRTLDLDLLVFDDRIIDTPRLQVPHPRMTERAFVLVPLLELEPAFRIPGAGSAQRCLDRLAGQTVKRLQ</sequence>
<dbReference type="EC" id="2.7.6.3" evidence="3"/>
<dbReference type="InterPro" id="IPR035907">
    <property type="entry name" value="Hppk_sf"/>
</dbReference>
<evidence type="ECO:0000256" key="6">
    <source>
        <dbReference type="ARBA" id="ARBA00022741"/>
    </source>
</evidence>
<dbReference type="Gene3D" id="3.30.70.560">
    <property type="entry name" value="7,8-Dihydro-6-hydroxymethylpterin-pyrophosphokinase HPPK"/>
    <property type="match status" value="1"/>
</dbReference>
<evidence type="ECO:0000256" key="2">
    <source>
        <dbReference type="ARBA" id="ARBA00005810"/>
    </source>
</evidence>
<evidence type="ECO:0000256" key="8">
    <source>
        <dbReference type="ARBA" id="ARBA00022840"/>
    </source>
</evidence>
<protein>
    <recommendedName>
        <fullName evidence="4">2-amino-4-hydroxy-6-hydroxymethyldihydropteridine pyrophosphokinase</fullName>
        <ecNumber evidence="3">2.7.6.3</ecNumber>
    </recommendedName>
    <alternativeName>
        <fullName evidence="11">6-hydroxymethyl-7,8-dihydropterin pyrophosphokinase</fullName>
    </alternativeName>
    <alternativeName>
        <fullName evidence="12">7,8-dihydro-6-hydroxymethylpterin-pyrophosphokinase</fullName>
    </alternativeName>
</protein>
<dbReference type="AlphaFoldDB" id="A0AAW9RDY4"/>
<comment type="similarity">
    <text evidence="2">Belongs to the HPPK family.</text>
</comment>
<dbReference type="PANTHER" id="PTHR43071:SF1">
    <property type="entry name" value="2-AMINO-4-HYDROXY-6-HYDROXYMETHYLDIHYDROPTERIDINE PYROPHOSPHOKINASE"/>
    <property type="match status" value="1"/>
</dbReference>
<evidence type="ECO:0000256" key="10">
    <source>
        <dbReference type="ARBA" id="ARBA00029409"/>
    </source>
</evidence>
<reference evidence="14 15" key="1">
    <citation type="submission" date="2024-02" db="EMBL/GenBank/DDBJ databases">
        <title>A novel Wenzhouxiangellaceae bacterium, isolated from coastal sediments.</title>
        <authorList>
            <person name="Du Z.-J."/>
            <person name="Ye Y.-Q."/>
            <person name="Zhang X.-Y."/>
        </authorList>
    </citation>
    <scope>NUCLEOTIDE SEQUENCE [LARGE SCALE GENOMIC DNA]</scope>
    <source>
        <strain evidence="14 15">CH-27</strain>
    </source>
</reference>
<comment type="caution">
    <text evidence="14">The sequence shown here is derived from an EMBL/GenBank/DDBJ whole genome shotgun (WGS) entry which is preliminary data.</text>
</comment>
<dbReference type="GO" id="GO:0005524">
    <property type="term" value="F:ATP binding"/>
    <property type="evidence" value="ECO:0007669"/>
    <property type="project" value="UniProtKB-KW"/>
</dbReference>
<evidence type="ECO:0000256" key="9">
    <source>
        <dbReference type="ARBA" id="ARBA00022909"/>
    </source>
</evidence>
<evidence type="ECO:0000256" key="12">
    <source>
        <dbReference type="ARBA" id="ARBA00033413"/>
    </source>
</evidence>
<comment type="pathway">
    <text evidence="1">Cofactor biosynthesis; tetrahydrofolate biosynthesis; 2-amino-4-hydroxy-6-hydroxymethyl-7,8-dihydropteridine diphosphate from 7,8-dihydroneopterin triphosphate: step 4/4.</text>
</comment>
<keyword evidence="8" id="KW-0067">ATP-binding</keyword>
<organism evidence="14 15">
    <name type="scientific">Elongatibacter sediminis</name>
    <dbReference type="NCBI Taxonomy" id="3119006"/>
    <lineage>
        <taxon>Bacteria</taxon>
        <taxon>Pseudomonadati</taxon>
        <taxon>Pseudomonadota</taxon>
        <taxon>Gammaproteobacteria</taxon>
        <taxon>Chromatiales</taxon>
        <taxon>Wenzhouxiangellaceae</taxon>
        <taxon>Elongatibacter</taxon>
    </lineage>
</organism>
<dbReference type="PROSITE" id="PS00794">
    <property type="entry name" value="HPPK"/>
    <property type="match status" value="1"/>
</dbReference>
<keyword evidence="6" id="KW-0547">Nucleotide-binding</keyword>
<evidence type="ECO:0000256" key="1">
    <source>
        <dbReference type="ARBA" id="ARBA00005051"/>
    </source>
</evidence>
<keyword evidence="15" id="KW-1185">Reference proteome</keyword>
<dbReference type="Pfam" id="PF01288">
    <property type="entry name" value="HPPK"/>
    <property type="match status" value="1"/>
</dbReference>
<evidence type="ECO:0000256" key="11">
    <source>
        <dbReference type="ARBA" id="ARBA00029766"/>
    </source>
</evidence>
<dbReference type="EMBL" id="JAZHOG010000008">
    <property type="protein sequence ID" value="MEJ8568448.1"/>
    <property type="molecule type" value="Genomic_DNA"/>
</dbReference>
<dbReference type="PANTHER" id="PTHR43071">
    <property type="entry name" value="2-AMINO-4-HYDROXY-6-HYDROXYMETHYLDIHYDROPTERIDINE PYROPHOSPHOKINASE"/>
    <property type="match status" value="1"/>
</dbReference>
<evidence type="ECO:0000313" key="15">
    <source>
        <dbReference type="Proteomes" id="UP001359886"/>
    </source>
</evidence>
<dbReference type="Proteomes" id="UP001359886">
    <property type="component" value="Unassembled WGS sequence"/>
</dbReference>
<accession>A0AAW9RDY4</accession>
<keyword evidence="7" id="KW-0418">Kinase</keyword>
<dbReference type="GO" id="GO:0003848">
    <property type="term" value="F:2-amino-4-hydroxy-6-hydroxymethyldihydropteridine diphosphokinase activity"/>
    <property type="evidence" value="ECO:0007669"/>
    <property type="project" value="UniProtKB-EC"/>
</dbReference>
<dbReference type="RefSeq" id="WP_354695771.1">
    <property type="nucleotide sequence ID" value="NZ_JAZHOG010000008.1"/>
</dbReference>
<comment type="function">
    <text evidence="10">Catalyzes the transfer of pyrophosphate from adenosine triphosphate (ATP) to 6-hydroxymethyl-7,8-dihydropterin, an enzymatic step in folate biosynthesis pathway.</text>
</comment>
<feature type="domain" description="7,8-dihydro-6-hydroxymethylpterin-pyrophosphokinase" evidence="13">
    <location>
        <begin position="88"/>
        <end position="99"/>
    </location>
</feature>
<dbReference type="InterPro" id="IPR000550">
    <property type="entry name" value="Hppk"/>
</dbReference>
<evidence type="ECO:0000256" key="4">
    <source>
        <dbReference type="ARBA" id="ARBA00016218"/>
    </source>
</evidence>
<dbReference type="NCBIfam" id="TIGR01498">
    <property type="entry name" value="folK"/>
    <property type="match status" value="1"/>
</dbReference>
<dbReference type="SUPFAM" id="SSF55083">
    <property type="entry name" value="6-hydroxymethyl-7,8-dihydropterin pyrophosphokinase, HPPK"/>
    <property type="match status" value="1"/>
</dbReference>
<evidence type="ECO:0000256" key="7">
    <source>
        <dbReference type="ARBA" id="ARBA00022777"/>
    </source>
</evidence>
<evidence type="ECO:0000256" key="5">
    <source>
        <dbReference type="ARBA" id="ARBA00022679"/>
    </source>
</evidence>
<dbReference type="GO" id="GO:0016301">
    <property type="term" value="F:kinase activity"/>
    <property type="evidence" value="ECO:0007669"/>
    <property type="project" value="UniProtKB-KW"/>
</dbReference>
<gene>
    <name evidence="14" type="primary">folK</name>
    <name evidence="14" type="ORF">V3330_12505</name>
</gene>